<dbReference type="AlphaFoldDB" id="A0A2P6NML5"/>
<evidence type="ECO:0000256" key="1">
    <source>
        <dbReference type="SAM" id="MobiDB-lite"/>
    </source>
</evidence>
<gene>
    <name evidence="2" type="ORF">PROFUN_07153</name>
</gene>
<proteinExistence type="predicted"/>
<feature type="region of interest" description="Disordered" evidence="1">
    <location>
        <begin position="105"/>
        <end position="126"/>
    </location>
</feature>
<evidence type="ECO:0000313" key="2">
    <source>
        <dbReference type="EMBL" id="PRP85206.1"/>
    </source>
</evidence>
<accession>A0A2P6NML5</accession>
<dbReference type="Proteomes" id="UP000241769">
    <property type="component" value="Unassembled WGS sequence"/>
</dbReference>
<dbReference type="InParanoid" id="A0A2P6NML5"/>
<reference evidence="2 3" key="1">
    <citation type="journal article" date="2018" name="Genome Biol. Evol.">
        <title>Multiple Roots of Fruiting Body Formation in Amoebozoa.</title>
        <authorList>
            <person name="Hillmann F."/>
            <person name="Forbes G."/>
            <person name="Novohradska S."/>
            <person name="Ferling I."/>
            <person name="Riege K."/>
            <person name="Groth M."/>
            <person name="Westermann M."/>
            <person name="Marz M."/>
            <person name="Spaller T."/>
            <person name="Winckler T."/>
            <person name="Schaap P."/>
            <person name="Glockner G."/>
        </authorList>
    </citation>
    <scope>NUCLEOTIDE SEQUENCE [LARGE SCALE GENOMIC DNA]</scope>
    <source>
        <strain evidence="2 3">Jena</strain>
    </source>
</reference>
<dbReference type="EMBL" id="MDYQ01000049">
    <property type="protein sequence ID" value="PRP85206.1"/>
    <property type="molecule type" value="Genomic_DNA"/>
</dbReference>
<organism evidence="2 3">
    <name type="scientific">Planoprotostelium fungivorum</name>
    <dbReference type="NCBI Taxonomy" id="1890364"/>
    <lineage>
        <taxon>Eukaryota</taxon>
        <taxon>Amoebozoa</taxon>
        <taxon>Evosea</taxon>
        <taxon>Variosea</taxon>
        <taxon>Cavosteliida</taxon>
        <taxon>Cavosteliaceae</taxon>
        <taxon>Planoprotostelium</taxon>
    </lineage>
</organism>
<protein>
    <submittedName>
        <fullName evidence="2">Uncharacterized protein</fullName>
    </submittedName>
</protein>
<sequence length="126" mass="14344">MVYSSSRLCPVPRMLHCSLCSFLCTHHQHLIEAWISIECQTATYEELDGLYRGRPMMEVLVNDRNDSAVQKGFSGEGRPLSLRSEFLPFRDASLFEDMLKFDTGEKCPPRNSSPEAKDANLTLTDR</sequence>
<keyword evidence="3" id="KW-1185">Reference proteome</keyword>
<comment type="caution">
    <text evidence="2">The sequence shown here is derived from an EMBL/GenBank/DDBJ whole genome shotgun (WGS) entry which is preliminary data.</text>
</comment>
<evidence type="ECO:0000313" key="3">
    <source>
        <dbReference type="Proteomes" id="UP000241769"/>
    </source>
</evidence>
<name>A0A2P6NML5_9EUKA</name>